<accession>A0AB39RAX3</accession>
<name>A0AB39RAX3_9ACTN</name>
<sequence>MSQPKLGRTAITPGESAAINCRISHTKDEDQTGVDRQERICRVIAERLQLRVESAHV</sequence>
<reference evidence="1" key="1">
    <citation type="submission" date="2024-07" db="EMBL/GenBank/DDBJ databases">
        <authorList>
            <person name="Yu S.T."/>
        </authorList>
    </citation>
    <scope>NUCLEOTIDE SEQUENCE</scope>
    <source>
        <strain evidence="1">R41</strain>
    </source>
</reference>
<organism evidence="1">
    <name type="scientific">Streptomyces sp. R41</name>
    <dbReference type="NCBI Taxonomy" id="3238632"/>
    <lineage>
        <taxon>Bacteria</taxon>
        <taxon>Bacillati</taxon>
        <taxon>Actinomycetota</taxon>
        <taxon>Actinomycetes</taxon>
        <taxon>Kitasatosporales</taxon>
        <taxon>Streptomycetaceae</taxon>
        <taxon>Streptomyces</taxon>
    </lineage>
</organism>
<dbReference type="RefSeq" id="WP_369245583.1">
    <property type="nucleotide sequence ID" value="NZ_CP163443.1"/>
</dbReference>
<evidence type="ECO:0000313" key="1">
    <source>
        <dbReference type="EMBL" id="XDQ52292.1"/>
    </source>
</evidence>
<gene>
    <name evidence="1" type="ORF">AB5J53_11800</name>
</gene>
<proteinExistence type="predicted"/>
<dbReference type="AlphaFoldDB" id="A0AB39RAX3"/>
<dbReference type="EMBL" id="CP163443">
    <property type="protein sequence ID" value="XDQ52292.1"/>
    <property type="molecule type" value="Genomic_DNA"/>
</dbReference>
<protein>
    <submittedName>
        <fullName evidence="1">Uncharacterized protein</fullName>
    </submittedName>
</protein>